<keyword evidence="1" id="KW-0732">Signal</keyword>
<evidence type="ECO:0000313" key="3">
    <source>
        <dbReference type="Proteomes" id="UP000199182"/>
    </source>
</evidence>
<feature type="signal peptide" evidence="1">
    <location>
        <begin position="1"/>
        <end position="28"/>
    </location>
</feature>
<dbReference type="Pfam" id="PF05139">
    <property type="entry name" value="Erythro_esteras"/>
    <property type="match status" value="1"/>
</dbReference>
<dbReference type="PANTHER" id="PTHR31299">
    <property type="entry name" value="ESTERASE, PUTATIVE (AFU_ORTHOLOGUE AFUA_1G05850)-RELATED"/>
    <property type="match status" value="1"/>
</dbReference>
<dbReference type="CDD" id="cd14728">
    <property type="entry name" value="Ere-like"/>
    <property type="match status" value="1"/>
</dbReference>
<dbReference type="InterPro" id="IPR007815">
    <property type="entry name" value="Emycin_Estase"/>
</dbReference>
<dbReference type="OrthoDB" id="9810066at2"/>
<name>A0A1H0E335_9FIRM</name>
<dbReference type="Gene3D" id="3.40.1660.10">
    <property type="entry name" value="EreA-like (biosynthetic domain)"/>
    <property type="match status" value="1"/>
</dbReference>
<gene>
    <name evidence="2" type="ORF">SAMN05192585_13139</name>
</gene>
<dbReference type="PROSITE" id="PS51257">
    <property type="entry name" value="PROKAR_LIPOPROTEIN"/>
    <property type="match status" value="1"/>
</dbReference>
<dbReference type="Proteomes" id="UP000199182">
    <property type="component" value="Unassembled WGS sequence"/>
</dbReference>
<dbReference type="STRING" id="258515.SAMN05192585_13139"/>
<dbReference type="GO" id="GO:0046677">
    <property type="term" value="P:response to antibiotic"/>
    <property type="evidence" value="ECO:0007669"/>
    <property type="project" value="InterPro"/>
</dbReference>
<dbReference type="PANTHER" id="PTHR31299:SF0">
    <property type="entry name" value="ESTERASE, PUTATIVE (AFU_ORTHOLOGUE AFUA_1G05850)-RELATED"/>
    <property type="match status" value="1"/>
</dbReference>
<protein>
    <submittedName>
        <fullName evidence="2">Erythromycin esterase</fullName>
    </submittedName>
</protein>
<feature type="chain" id="PRO_5011592358" evidence="1">
    <location>
        <begin position="29"/>
        <end position="417"/>
    </location>
</feature>
<sequence length="417" mass="46503">MKKFGFLFVLITLSLALLLASCAKTVKVANISEYLTNISDLNADDSVRIVGLGEATHGNVEFQTLKKEVFQALVQNNHCRVFALEGDFGGCQRVNEFVQTGEGTAEEAAAQIGFGIYRTKEMADLIRWIRDFNAGAQEGDKIRFYGFDMQRFDNNKAGLFNYLEKVDAKTCAEYKTFFADLNDETVYDQDKEKVKAGKESAQKLITLMTANQAQYVSLSSEKEFVLALQYAQCIGENATLQTSSASYAQLRDQYMAQKVKWILDYEQAGMIFIAGHNGHIDKSSAAYGYTSMGKYLSDEFGSGYFAIGTDFYNTTFRAVTSGGEVKNFTLKNSNVLTEQFINLDGNVFYLSFKDAEKNDTLNGILNQRLTMGSVGSEFNDWQKINGSFYTLQMIPRKSYDGIIIVKDATPTVVAPLN</sequence>
<evidence type="ECO:0000256" key="1">
    <source>
        <dbReference type="SAM" id="SignalP"/>
    </source>
</evidence>
<proteinExistence type="predicted"/>
<dbReference type="SUPFAM" id="SSF159501">
    <property type="entry name" value="EreA/ChaN-like"/>
    <property type="match status" value="1"/>
</dbReference>
<reference evidence="2 3" key="1">
    <citation type="submission" date="2016-10" db="EMBL/GenBank/DDBJ databases">
        <authorList>
            <person name="de Groot N.N."/>
        </authorList>
    </citation>
    <scope>NUCLEOTIDE SEQUENCE [LARGE SCALE GENOMIC DNA]</scope>
    <source>
        <strain evidence="2 3">CGMCC 1.5012</strain>
    </source>
</reference>
<dbReference type="InterPro" id="IPR052036">
    <property type="entry name" value="Hydrolase/PRTase-associated"/>
</dbReference>
<dbReference type="RefSeq" id="WP_092642057.1">
    <property type="nucleotide sequence ID" value="NZ_FNID01000031.1"/>
</dbReference>
<dbReference type="Gene3D" id="1.20.1440.30">
    <property type="entry name" value="Biosynthetic Protein domain"/>
    <property type="match status" value="1"/>
</dbReference>
<evidence type="ECO:0000313" key="2">
    <source>
        <dbReference type="EMBL" id="SDN76681.1"/>
    </source>
</evidence>
<organism evidence="2 3">
    <name type="scientific">Acetanaerobacterium elongatum</name>
    <dbReference type="NCBI Taxonomy" id="258515"/>
    <lineage>
        <taxon>Bacteria</taxon>
        <taxon>Bacillati</taxon>
        <taxon>Bacillota</taxon>
        <taxon>Clostridia</taxon>
        <taxon>Eubacteriales</taxon>
        <taxon>Oscillospiraceae</taxon>
        <taxon>Acetanaerobacterium</taxon>
    </lineage>
</organism>
<keyword evidence="3" id="KW-1185">Reference proteome</keyword>
<accession>A0A1H0E335</accession>
<dbReference type="EMBL" id="FNID01000031">
    <property type="protein sequence ID" value="SDN76681.1"/>
    <property type="molecule type" value="Genomic_DNA"/>
</dbReference>
<dbReference type="Gene3D" id="3.30.1870.10">
    <property type="entry name" value="EreA-like, domain 2"/>
    <property type="match status" value="1"/>
</dbReference>
<dbReference type="AlphaFoldDB" id="A0A1H0E335"/>